<reference evidence="4" key="2">
    <citation type="submission" date="2020-09" db="EMBL/GenBank/DDBJ databases">
        <authorList>
            <person name="Sun Q."/>
            <person name="Zhou Y."/>
        </authorList>
    </citation>
    <scope>NUCLEOTIDE SEQUENCE</scope>
    <source>
        <strain evidence="4">CGMCC 4.5737</strain>
    </source>
</reference>
<protein>
    <recommendedName>
        <fullName evidence="1">Altered inheritance of mitochondria protein 6</fullName>
    </recommendedName>
</protein>
<evidence type="ECO:0000256" key="1">
    <source>
        <dbReference type="ARBA" id="ARBA00014286"/>
    </source>
</evidence>
<evidence type="ECO:0000313" key="4">
    <source>
        <dbReference type="EMBL" id="GGM43393.1"/>
    </source>
</evidence>
<sequence>MAGRTKLGAVLVSLFATLLLAGPVSAAPAVTVTPLPNAHAHNDYEHQRPLFDALDRGFTSVEADIYPTFGKLYIGHYPWDVRPDRTLQSLYLEPLRQRVAANGGRVFPGWDGEFQLLVDVKDNERDGYRWLDQALRDPRYADLFTRYVNGAVWRGPVTVVISGRQARDLVAGQNDRYAFLDGNPADLGTGVPSTLMPLVSADWNTLFRWRGVGPMPEEERARLHQYVATAHAEGKRVRFWGTPDGPADDATARDDRRSCTLPGHATGTSEVSAPVPVTGPNCDWGMPGSTRDTTADAAGEARLAVWRELRAADVDLLGSDDLDGLAAFLTSDRSTALARSR</sequence>
<dbReference type="Proteomes" id="UP000637578">
    <property type="component" value="Unassembled WGS sequence"/>
</dbReference>
<feature type="chain" id="PRO_5035148006" description="Altered inheritance of mitochondria protein 6" evidence="3">
    <location>
        <begin position="27"/>
        <end position="341"/>
    </location>
</feature>
<dbReference type="GO" id="GO:0008081">
    <property type="term" value="F:phosphoric diester hydrolase activity"/>
    <property type="evidence" value="ECO:0007669"/>
    <property type="project" value="InterPro"/>
</dbReference>
<gene>
    <name evidence="4" type="ORF">GCM10012275_12920</name>
</gene>
<dbReference type="PANTHER" id="PTHR31571">
    <property type="entry name" value="ALTERED INHERITANCE OF MITOCHONDRIA PROTEIN 6"/>
    <property type="match status" value="1"/>
</dbReference>
<dbReference type="PANTHER" id="PTHR31571:SF1">
    <property type="entry name" value="ALTERED INHERITANCE OF MITOCHONDRIA PROTEIN 6"/>
    <property type="match status" value="1"/>
</dbReference>
<dbReference type="RefSeq" id="WP_189054923.1">
    <property type="nucleotide sequence ID" value="NZ_BMMK01000004.1"/>
</dbReference>
<feature type="signal peptide" evidence="3">
    <location>
        <begin position="1"/>
        <end position="26"/>
    </location>
</feature>
<name>A0A8J3C6S4_9PSEU</name>
<dbReference type="AlphaFoldDB" id="A0A8J3C6S4"/>
<dbReference type="GO" id="GO:0006629">
    <property type="term" value="P:lipid metabolic process"/>
    <property type="evidence" value="ECO:0007669"/>
    <property type="project" value="InterPro"/>
</dbReference>
<accession>A0A8J3C6S4</accession>
<dbReference type="InterPro" id="IPR017946">
    <property type="entry name" value="PLC-like_Pdiesterase_TIM-brl"/>
</dbReference>
<keyword evidence="3" id="KW-0732">Signal</keyword>
<evidence type="ECO:0000256" key="2">
    <source>
        <dbReference type="SAM" id="MobiDB-lite"/>
    </source>
</evidence>
<dbReference type="EMBL" id="BMMK01000004">
    <property type="protein sequence ID" value="GGM43393.1"/>
    <property type="molecule type" value="Genomic_DNA"/>
</dbReference>
<proteinExistence type="predicted"/>
<feature type="region of interest" description="Disordered" evidence="2">
    <location>
        <begin position="261"/>
        <end position="294"/>
    </location>
</feature>
<organism evidence="4 5">
    <name type="scientific">Longimycelium tulufanense</name>
    <dbReference type="NCBI Taxonomy" id="907463"/>
    <lineage>
        <taxon>Bacteria</taxon>
        <taxon>Bacillati</taxon>
        <taxon>Actinomycetota</taxon>
        <taxon>Actinomycetes</taxon>
        <taxon>Pseudonocardiales</taxon>
        <taxon>Pseudonocardiaceae</taxon>
        <taxon>Longimycelium</taxon>
    </lineage>
</organism>
<evidence type="ECO:0000256" key="3">
    <source>
        <dbReference type="SAM" id="SignalP"/>
    </source>
</evidence>
<dbReference type="CDD" id="cd08577">
    <property type="entry name" value="PI-PLCc_GDPD_SF_unchar3"/>
    <property type="match status" value="1"/>
</dbReference>
<comment type="caution">
    <text evidence="4">The sequence shown here is derived from an EMBL/GenBank/DDBJ whole genome shotgun (WGS) entry which is preliminary data.</text>
</comment>
<dbReference type="InterPro" id="IPR051236">
    <property type="entry name" value="HAT_RTT109-like"/>
</dbReference>
<evidence type="ECO:0000313" key="5">
    <source>
        <dbReference type="Proteomes" id="UP000637578"/>
    </source>
</evidence>
<keyword evidence="5" id="KW-1185">Reference proteome</keyword>
<dbReference type="InterPro" id="IPR039559">
    <property type="entry name" value="AIM6_PI-PLC-like_dom"/>
</dbReference>
<reference evidence="4" key="1">
    <citation type="journal article" date="2014" name="Int. J. Syst. Evol. Microbiol.">
        <title>Complete genome sequence of Corynebacterium casei LMG S-19264T (=DSM 44701T), isolated from a smear-ripened cheese.</title>
        <authorList>
            <consortium name="US DOE Joint Genome Institute (JGI-PGF)"/>
            <person name="Walter F."/>
            <person name="Albersmeier A."/>
            <person name="Kalinowski J."/>
            <person name="Ruckert C."/>
        </authorList>
    </citation>
    <scope>NUCLEOTIDE SEQUENCE</scope>
    <source>
        <strain evidence="4">CGMCC 4.5737</strain>
    </source>
</reference>
<dbReference type="SUPFAM" id="SSF51695">
    <property type="entry name" value="PLC-like phosphodiesterases"/>
    <property type="match status" value="1"/>
</dbReference>